<dbReference type="OrthoDB" id="2436819at2759"/>
<proteinExistence type="predicted"/>
<accession>A0A9N9DMM2</accession>
<evidence type="ECO:0000313" key="1">
    <source>
        <dbReference type="EMBL" id="CAG8641369.1"/>
    </source>
</evidence>
<name>A0A9N9DMM2_9GLOM</name>
<keyword evidence="2" id="KW-1185">Reference proteome</keyword>
<gene>
    <name evidence="1" type="ORF">DERYTH_LOCUS9677</name>
</gene>
<sequence length="113" mass="12681">MLPPPPEVYDSANELFQAAQSFANTQGYALIKKRTRKDNYDTSHSEGSFQSLTRFTAKLITLQNTNVISTKGHPLEASSHQQTNSTKKDFSGFELVEPKVKHCTICRQPEHNA</sequence>
<protein>
    <submittedName>
        <fullName evidence="1">14763_t:CDS:1</fullName>
    </submittedName>
</protein>
<dbReference type="EMBL" id="CAJVPY010005361">
    <property type="protein sequence ID" value="CAG8641369.1"/>
    <property type="molecule type" value="Genomic_DNA"/>
</dbReference>
<evidence type="ECO:0000313" key="2">
    <source>
        <dbReference type="Proteomes" id="UP000789405"/>
    </source>
</evidence>
<reference evidence="1" key="1">
    <citation type="submission" date="2021-06" db="EMBL/GenBank/DDBJ databases">
        <authorList>
            <person name="Kallberg Y."/>
            <person name="Tangrot J."/>
            <person name="Rosling A."/>
        </authorList>
    </citation>
    <scope>NUCLEOTIDE SEQUENCE</scope>
    <source>
        <strain evidence="1">MA453B</strain>
    </source>
</reference>
<feature type="non-terminal residue" evidence="1">
    <location>
        <position position="113"/>
    </location>
</feature>
<comment type="caution">
    <text evidence="1">The sequence shown here is derived from an EMBL/GenBank/DDBJ whole genome shotgun (WGS) entry which is preliminary data.</text>
</comment>
<organism evidence="1 2">
    <name type="scientific">Dentiscutata erythropus</name>
    <dbReference type="NCBI Taxonomy" id="1348616"/>
    <lineage>
        <taxon>Eukaryota</taxon>
        <taxon>Fungi</taxon>
        <taxon>Fungi incertae sedis</taxon>
        <taxon>Mucoromycota</taxon>
        <taxon>Glomeromycotina</taxon>
        <taxon>Glomeromycetes</taxon>
        <taxon>Diversisporales</taxon>
        <taxon>Gigasporaceae</taxon>
        <taxon>Dentiscutata</taxon>
    </lineage>
</organism>
<dbReference type="Proteomes" id="UP000789405">
    <property type="component" value="Unassembled WGS sequence"/>
</dbReference>
<dbReference type="AlphaFoldDB" id="A0A9N9DMM2"/>